<dbReference type="eggNOG" id="COG1961">
    <property type="taxonomic scope" value="Bacteria"/>
</dbReference>
<sequence length="460" mass="51105">MPIDSPAVVYCRISQDRTGEGVGVERQRSDCFKLADSLGWSVVETYTDNDVSAYSGKPRPEYRRMLDKLKTGNVGAVLAWHTDRLYRSIPDLSELIEICDDRGIEIRTCRAGEVDLSTPSGRLSATMFASISRYEVERSAERIRSAKEAQAREGKYRGGVRPIGYEVGGMVLNETEAARIRKAADDLLAGASLMSTARAWNAEGFTTSQGNRWTATSVRRVLTRARNAGLVESDGKIVGPAQWPAIYDVDTLNAIRTIVSDPSRRSYVSFARRNQGAGVYRCGRCDAPMRVQHGVKRERYYQCSRSYHLSQMQAPLDEFVSALVLERLSRQDAISVFTSDDDVDLSDVRRRRAELQARKDELAALFATGSIDGSQLRLGSARIQSDIDRLDKQLAVARESSPVAGMIMAEDIASQWDSLTADIRGKIIDALMVVTVLPLGPGRARRKGFHVSERVKVEWK</sequence>
<dbReference type="Pfam" id="PF07508">
    <property type="entry name" value="Recombinase"/>
    <property type="match status" value="1"/>
</dbReference>
<dbReference type="Gene3D" id="3.40.50.1390">
    <property type="entry name" value="Resolvase, N-terminal catalytic domain"/>
    <property type="match status" value="1"/>
</dbReference>
<evidence type="ECO:0000313" key="4">
    <source>
        <dbReference type="Proteomes" id="UP000010988"/>
    </source>
</evidence>
<dbReference type="PANTHER" id="PTHR30461">
    <property type="entry name" value="DNA-INVERTASE FROM LAMBDOID PROPHAGE"/>
    <property type="match status" value="1"/>
</dbReference>
<protein>
    <submittedName>
        <fullName evidence="3">Putative recombinase</fullName>
    </submittedName>
</protein>
<dbReference type="EMBL" id="BANR01000019">
    <property type="protein sequence ID" value="GAC50100.1"/>
    <property type="molecule type" value="Genomic_DNA"/>
</dbReference>
<dbReference type="STRING" id="1220583.GOACH_19_01050"/>
<accession>L7KML7</accession>
<dbReference type="InterPro" id="IPR025827">
    <property type="entry name" value="Zn_ribbon_recom_dom"/>
</dbReference>
<dbReference type="GO" id="GO:0003677">
    <property type="term" value="F:DNA binding"/>
    <property type="evidence" value="ECO:0007669"/>
    <property type="project" value="InterPro"/>
</dbReference>
<evidence type="ECO:0000259" key="1">
    <source>
        <dbReference type="PROSITE" id="PS51736"/>
    </source>
</evidence>
<organism evidence="3 4">
    <name type="scientific">Gordonia aichiensis NBRC 108223</name>
    <dbReference type="NCBI Taxonomy" id="1220583"/>
    <lineage>
        <taxon>Bacteria</taxon>
        <taxon>Bacillati</taxon>
        <taxon>Actinomycetota</taxon>
        <taxon>Actinomycetes</taxon>
        <taxon>Mycobacteriales</taxon>
        <taxon>Gordoniaceae</taxon>
        <taxon>Gordonia</taxon>
    </lineage>
</organism>
<feature type="domain" description="Resolvase/invertase-type recombinase catalytic" evidence="1">
    <location>
        <begin position="6"/>
        <end position="154"/>
    </location>
</feature>
<dbReference type="InterPro" id="IPR011109">
    <property type="entry name" value="DNA_bind_recombinase_dom"/>
</dbReference>
<gene>
    <name evidence="3" type="ORF">GOACH_19_01050</name>
</gene>
<dbReference type="PANTHER" id="PTHR30461:SF23">
    <property type="entry name" value="DNA RECOMBINASE-RELATED"/>
    <property type="match status" value="1"/>
</dbReference>
<dbReference type="InterPro" id="IPR036162">
    <property type="entry name" value="Resolvase-like_N_sf"/>
</dbReference>
<evidence type="ECO:0000313" key="3">
    <source>
        <dbReference type="EMBL" id="GAC50100.1"/>
    </source>
</evidence>
<dbReference type="Pfam" id="PF13408">
    <property type="entry name" value="Zn_ribbon_recom"/>
    <property type="match status" value="1"/>
</dbReference>
<proteinExistence type="predicted"/>
<dbReference type="SMART" id="SM00857">
    <property type="entry name" value="Resolvase"/>
    <property type="match status" value="1"/>
</dbReference>
<dbReference type="CDD" id="cd00338">
    <property type="entry name" value="Ser_Recombinase"/>
    <property type="match status" value="1"/>
</dbReference>
<dbReference type="Gene3D" id="3.90.1750.20">
    <property type="entry name" value="Putative Large Serine Recombinase, Chain B, Domain 2"/>
    <property type="match status" value="1"/>
</dbReference>
<dbReference type="PROSITE" id="PS51736">
    <property type="entry name" value="RECOMBINASES_3"/>
    <property type="match status" value="1"/>
</dbReference>
<dbReference type="InterPro" id="IPR050639">
    <property type="entry name" value="SSR_resolvase"/>
</dbReference>
<dbReference type="GO" id="GO:0000150">
    <property type="term" value="F:DNA strand exchange activity"/>
    <property type="evidence" value="ECO:0007669"/>
    <property type="project" value="InterPro"/>
</dbReference>
<dbReference type="Proteomes" id="UP000010988">
    <property type="component" value="Unassembled WGS sequence"/>
</dbReference>
<dbReference type="RefSeq" id="WP_005177364.1">
    <property type="nucleotide sequence ID" value="NZ_BANR01000019.1"/>
</dbReference>
<reference evidence="3 4" key="1">
    <citation type="submission" date="2012-12" db="EMBL/GenBank/DDBJ databases">
        <title>Whole genome shotgun sequence of Gordonia aichiensis NBRC 108223.</title>
        <authorList>
            <person name="Isaki-Nakamura S."/>
            <person name="Hosoyama A."/>
            <person name="Tsuchikane K."/>
            <person name="Ando Y."/>
            <person name="Baba S."/>
            <person name="Ohji S."/>
            <person name="Hamada M."/>
            <person name="Tamura T."/>
            <person name="Yamazoe A."/>
            <person name="Yamazaki S."/>
            <person name="Fujita N."/>
        </authorList>
    </citation>
    <scope>NUCLEOTIDE SEQUENCE [LARGE SCALE GENOMIC DNA]</scope>
    <source>
        <strain evidence="3 4">NBRC 108223</strain>
    </source>
</reference>
<feature type="domain" description="Recombinase" evidence="2">
    <location>
        <begin position="162"/>
        <end position="265"/>
    </location>
</feature>
<dbReference type="InterPro" id="IPR038109">
    <property type="entry name" value="DNA_bind_recomb_sf"/>
</dbReference>
<evidence type="ECO:0000259" key="2">
    <source>
        <dbReference type="PROSITE" id="PS51737"/>
    </source>
</evidence>
<keyword evidence="4" id="KW-1185">Reference proteome</keyword>
<dbReference type="PROSITE" id="PS51737">
    <property type="entry name" value="RECOMBINASE_DNA_BIND"/>
    <property type="match status" value="1"/>
</dbReference>
<comment type="caution">
    <text evidence="3">The sequence shown here is derived from an EMBL/GenBank/DDBJ whole genome shotgun (WGS) entry which is preliminary data.</text>
</comment>
<dbReference type="InterPro" id="IPR006119">
    <property type="entry name" value="Resolv_N"/>
</dbReference>
<name>L7KML7_9ACTN</name>
<dbReference type="AlphaFoldDB" id="L7KML7"/>
<dbReference type="Pfam" id="PF00239">
    <property type="entry name" value="Resolvase"/>
    <property type="match status" value="1"/>
</dbReference>
<dbReference type="SUPFAM" id="SSF53041">
    <property type="entry name" value="Resolvase-like"/>
    <property type="match status" value="1"/>
</dbReference>